<dbReference type="FunFam" id="2.10.110.30:FF:000002">
    <property type="entry name" value="Putative e3 ubiquitin-protein ligase ubr3"/>
    <property type="match status" value="1"/>
</dbReference>
<dbReference type="PANTHER" id="PTHR21497">
    <property type="entry name" value="UBIQUITIN LIGASE E3 ALPHA-RELATED"/>
    <property type="match status" value="1"/>
</dbReference>
<evidence type="ECO:0000256" key="2">
    <source>
        <dbReference type="ARBA" id="ARBA00004906"/>
    </source>
</evidence>
<feature type="region of interest" description="Disordered" evidence="11">
    <location>
        <begin position="1"/>
        <end position="38"/>
    </location>
</feature>
<evidence type="ECO:0000256" key="9">
    <source>
        <dbReference type="PROSITE-ProRule" id="PRU00508"/>
    </source>
</evidence>
<evidence type="ECO:0000313" key="14">
    <source>
        <dbReference type="WBParaSite" id="MBELARI_LOCUS21383.1"/>
    </source>
</evidence>
<feature type="zinc finger region" description="UBR-type" evidence="9">
    <location>
        <begin position="679"/>
        <end position="750"/>
    </location>
</feature>
<accession>A0AAF3F4A1</accession>
<dbReference type="CDD" id="cd22919">
    <property type="entry name" value="HFD_CENP-S"/>
    <property type="match status" value="1"/>
</dbReference>
<feature type="region of interest" description="Disordered" evidence="11">
    <location>
        <begin position="476"/>
        <end position="559"/>
    </location>
</feature>
<dbReference type="PROSITE" id="PS51157">
    <property type="entry name" value="ZF_UBR"/>
    <property type="match status" value="1"/>
</dbReference>
<dbReference type="InterPro" id="IPR003126">
    <property type="entry name" value="Znf_UBR"/>
</dbReference>
<dbReference type="GO" id="GO:0016567">
    <property type="term" value="P:protein ubiquitination"/>
    <property type="evidence" value="ECO:0007669"/>
    <property type="project" value="UniProtKB-UniRule"/>
</dbReference>
<feature type="region of interest" description="Disordered" evidence="11">
    <location>
        <begin position="144"/>
        <end position="215"/>
    </location>
</feature>
<comment type="function">
    <text evidence="10">Ubiquitin ligase protein which is a component of the N-end rule pathway. Recognizes and binds to proteins bearing specific N-terminal residues that are destabilizing according to the N-end rule, leading to their ubiquitination and subsequent degradation.</text>
</comment>
<feature type="compositionally biased region" description="Low complexity" evidence="11">
    <location>
        <begin position="481"/>
        <end position="503"/>
    </location>
</feature>
<reference evidence="14" key="1">
    <citation type="submission" date="2024-02" db="UniProtKB">
        <authorList>
            <consortium name="WormBaseParasite"/>
        </authorList>
    </citation>
    <scope>IDENTIFICATION</scope>
</reference>
<feature type="domain" description="UBR-type" evidence="12">
    <location>
        <begin position="679"/>
        <end position="750"/>
    </location>
</feature>
<evidence type="ECO:0000256" key="7">
    <source>
        <dbReference type="ARBA" id="ARBA00022833"/>
    </source>
</evidence>
<proteinExistence type="inferred from homology"/>
<protein>
    <recommendedName>
        <fullName evidence="10">E3 ubiquitin-protein ligase</fullName>
        <ecNumber evidence="10">2.3.2.27</ecNumber>
    </recommendedName>
</protein>
<evidence type="ECO:0000256" key="3">
    <source>
        <dbReference type="ARBA" id="ARBA00022679"/>
    </source>
</evidence>
<feature type="compositionally biased region" description="Low complexity" evidence="11">
    <location>
        <begin position="392"/>
        <end position="410"/>
    </location>
</feature>
<evidence type="ECO:0000256" key="8">
    <source>
        <dbReference type="ARBA" id="ARBA00046341"/>
    </source>
</evidence>
<comment type="similarity">
    <text evidence="8 10">Belongs to the E3 ubiquitin-protein ligase UBR1-like family.</text>
</comment>
<dbReference type="InterPro" id="IPR039164">
    <property type="entry name" value="UBR1-like"/>
</dbReference>
<feature type="compositionally biased region" description="Polar residues" evidence="11">
    <location>
        <begin position="1319"/>
        <end position="1336"/>
    </location>
</feature>
<dbReference type="SMART" id="SM00396">
    <property type="entry name" value="ZnF_UBR1"/>
    <property type="match status" value="1"/>
</dbReference>
<comment type="catalytic activity">
    <reaction evidence="1 10">
        <text>S-ubiquitinyl-[E2 ubiquitin-conjugating enzyme]-L-cysteine + [acceptor protein]-L-lysine = [E2 ubiquitin-conjugating enzyme]-L-cysteine + N(6)-ubiquitinyl-[acceptor protein]-L-lysine.</text>
        <dbReference type="EC" id="2.3.2.27"/>
    </reaction>
</comment>
<evidence type="ECO:0000256" key="5">
    <source>
        <dbReference type="ARBA" id="ARBA00022771"/>
    </source>
</evidence>
<dbReference type="Pfam" id="PF22960">
    <property type="entry name" value="WHD_UBR1"/>
    <property type="match status" value="1"/>
</dbReference>
<evidence type="ECO:0000259" key="12">
    <source>
        <dbReference type="PROSITE" id="PS51157"/>
    </source>
</evidence>
<dbReference type="InterPro" id="IPR009072">
    <property type="entry name" value="Histone-fold"/>
</dbReference>
<keyword evidence="7 10" id="KW-0862">Zinc</keyword>
<feature type="compositionally biased region" description="Polar residues" evidence="11">
    <location>
        <begin position="326"/>
        <end position="338"/>
    </location>
</feature>
<dbReference type="GO" id="GO:0005737">
    <property type="term" value="C:cytoplasm"/>
    <property type="evidence" value="ECO:0007669"/>
    <property type="project" value="TreeGrafter"/>
</dbReference>
<dbReference type="PANTHER" id="PTHR21497:SF39">
    <property type="entry name" value="E3 UBIQUITIN-PROTEIN LIGASE UBR3"/>
    <property type="match status" value="1"/>
</dbReference>
<evidence type="ECO:0000256" key="4">
    <source>
        <dbReference type="ARBA" id="ARBA00022723"/>
    </source>
</evidence>
<keyword evidence="13" id="KW-1185">Reference proteome</keyword>
<dbReference type="GO" id="GO:0071821">
    <property type="term" value="C:FANCM-MHF complex"/>
    <property type="evidence" value="ECO:0007669"/>
    <property type="project" value="InterPro"/>
</dbReference>
<dbReference type="GO" id="GO:0071596">
    <property type="term" value="P:ubiquitin-dependent protein catabolic process via the N-end rule pathway"/>
    <property type="evidence" value="ECO:0007669"/>
    <property type="project" value="UniProtKB-UniRule"/>
</dbReference>
<feature type="region of interest" description="Disordered" evidence="11">
    <location>
        <begin position="1308"/>
        <end position="1336"/>
    </location>
</feature>
<feature type="compositionally biased region" description="Basic and acidic residues" evidence="11">
    <location>
        <begin position="156"/>
        <end position="173"/>
    </location>
</feature>
<keyword evidence="4 10" id="KW-0479">Metal-binding</keyword>
<dbReference type="InterPro" id="IPR029003">
    <property type="entry name" value="CENP-S/Mhf1"/>
</dbReference>
<dbReference type="Pfam" id="PF02207">
    <property type="entry name" value="zf-UBR"/>
    <property type="match status" value="1"/>
</dbReference>
<dbReference type="GO" id="GO:0046982">
    <property type="term" value="F:protein heterodimerization activity"/>
    <property type="evidence" value="ECO:0007669"/>
    <property type="project" value="InterPro"/>
</dbReference>
<organism evidence="13 14">
    <name type="scientific">Mesorhabditis belari</name>
    <dbReference type="NCBI Taxonomy" id="2138241"/>
    <lineage>
        <taxon>Eukaryota</taxon>
        <taxon>Metazoa</taxon>
        <taxon>Ecdysozoa</taxon>
        <taxon>Nematoda</taxon>
        <taxon>Chromadorea</taxon>
        <taxon>Rhabditida</taxon>
        <taxon>Rhabditina</taxon>
        <taxon>Rhabditomorpha</taxon>
        <taxon>Rhabditoidea</taxon>
        <taxon>Rhabditidae</taxon>
        <taxon>Mesorhabditinae</taxon>
        <taxon>Mesorhabditis</taxon>
    </lineage>
</organism>
<dbReference type="Gene3D" id="2.10.110.30">
    <property type="match status" value="1"/>
</dbReference>
<dbReference type="GO" id="GO:0061630">
    <property type="term" value="F:ubiquitin protein ligase activity"/>
    <property type="evidence" value="ECO:0007669"/>
    <property type="project" value="UniProtKB-UniRule"/>
</dbReference>
<dbReference type="CDD" id="cd19673">
    <property type="entry name" value="UBR-box_UBR3"/>
    <property type="match status" value="1"/>
</dbReference>
<dbReference type="WBParaSite" id="MBELARI_LOCUS21383.1">
    <property type="protein sequence ID" value="MBELARI_LOCUS21383.1"/>
    <property type="gene ID" value="MBELARI_LOCUS21383"/>
</dbReference>
<evidence type="ECO:0000256" key="10">
    <source>
        <dbReference type="RuleBase" id="RU366018"/>
    </source>
</evidence>
<evidence type="ECO:0000313" key="13">
    <source>
        <dbReference type="Proteomes" id="UP000887575"/>
    </source>
</evidence>
<evidence type="ECO:0000256" key="6">
    <source>
        <dbReference type="ARBA" id="ARBA00022786"/>
    </source>
</evidence>
<evidence type="ECO:0000256" key="11">
    <source>
        <dbReference type="SAM" id="MobiDB-lite"/>
    </source>
</evidence>
<keyword evidence="6 10" id="KW-0833">Ubl conjugation pathway</keyword>
<keyword evidence="3 10" id="KW-0808">Transferase</keyword>
<dbReference type="EC" id="2.3.2.27" evidence="10"/>
<dbReference type="Gene3D" id="1.10.20.10">
    <property type="entry name" value="Histone, subunit A"/>
    <property type="match status" value="1"/>
</dbReference>
<sequence length="2308" mass="261543">MKRKLADGQSDGPPTKADITAGKEPVASKRESSGKKTLVTPSIVDEQELLRSLHNAVLLTSKDVCEEIRNKSMMPIEFDPQVVERATAVLFDTFTQAWVPDLFAFSEHAKRATIGVEDMKLLLRRNPKLCQSIETSCGVNLEASKRNAGRPSKRKSQNEPKQTEAADFGRDDTLFPMATTPDPKPVKDFIGLTPKPPIAQSTPIQATPRGGRNLPARRLPSPIVECEEANSEDKLLAWERELAMKTIEKENFGHQSDNRCEMYDTLFNGEPSTSAYRQRPEIVKDSFVDETAFQTNRTAIAEETMMGEETILGNLGFDPSQDLDSDSFNSFDGPQFSTPIREPASSKPARDSFDDELELIDDMSGNFSKGTPVSKINPFKKGNEPSTSSAVKGSKTMESKSTSKTSNKISPPLQKSKAIEYDSFDEDFEIISSAKPISHSNAWEVLKKPTGKMFDSAVTGKGRAYDSFFDDDITDPGVQESHSSATKAHSSSSRSSVGKSDASNSTKNPPLATVQPKSSEKRLDVSTKSAQSKLGENPFSEYYMPPGDSRTLGFTSNEPCDVDDSIGGAGENATNVFLKLDELTKEETIFTAVHHWKSVADRLKKAGYPLFVSERDERFNHELHDKAQELFTFLDQLLGDTKDGILETDAIYQKLWFLMAQGQPLESFKQTMFEMDCSEKCSAIWENEAVAYRCNTCALTPCMSLCASCFNAGNHEGHDFTRFFSREGGACDCGNKDVLKEEGFCKRHRSNTEKPLEISPLVVSLPEYTILRIVIRLFAICRGFAEKTRLRMEAMKDALEANEWLRLMSLHGESIVRQTTKIVAFLQDCVNIGGPLRDAISVMLLDKELYKQLNRPGKTKIVTTLLDLGNCRELEEDKLSLSKSVPEEYGNGDEEMLKTENLLDELIFWIVRLTFPQTLINFSLSMLSSDSYRDHFAYRFFKLYPCTVTLIKEIAAINDQLSDYYTVHTIACRVIHISVQMLSSEALCLRLDDSVNVIRVVLSAVNFLFKEATVENRMTLAPLFRNVTDESAIAIVTNSWRVINCERNTLLATHGYWFVMGDLHNLLSHYAVAARMVAYQQVFRDYFVQHICIMQGMHQCFRIVTGDHREIEHAEVYQREFTLEYETSATSMFSLILGIAHLSYATHAIEFINAFKAALEKWFVELNYPRTTILSCHPFSVSFHIPLHRNLSTALTHFKNIPGMFSLLESFRADANFLKKLILHPMRIQVVRAEHQNGMWVRNGAQLRVHAFIYAQPHISTALLMPDIDLIRFCVANLDPDWVWECVLESFHMQDIFEWTTRQRKKIVRRTDGEEPKPATSQESPRQAAQESSITSGGQAIVKNPVPLQSPQQGPVESKAQIENIINDLKKGETSAISEKAKTEEEMKAEVTPENTKRISDILWRGFYESEVITRPEWIDTMVAGALRLIAQCVVIPGSWERSINEIVRNEIVLVLSDGDYTFSKLRSAAIPDKGSRGIENIDEIFEQELKKVADYLAPDASRQGRFRLKESAWRDHFCPLFTQVRGHSAKHWNAIINRVEEREKAQLPGVDSKKSQLKLWIPYRLIDFEKTMSDQWTSGVCNLLTCERFFEMSAIILKACCAKTYLQDQSEQLVIYLLSLSVKYVGSLPEDKRGKILRYLHMDWNFRKKDGSTGSLSVITVLSAMFADALATDDFAARIKEEIGKDVQNRITGTKIDYMARLFNLLYKTDRLAKNLLDSVILTKTSFKIANDVTEKDKEEKRLLAKRRREQLLELTKKKNEETMKAMMEKEGITQEEMDDIDTSQPSVRLYDCPICGDTTPSTTNQPLGMLVQMEENDIVGSQVDANEETMTLLEADAQYAQNGLLAERLTLRTWESARGELVNTVKPYDGLVEASSSMEIKTCGHCAHITCLTQYANTLQRLEVNRSLFTTELSCPLCRGKFNYCLPLAFDFGFEMSTRHKEHTMVEARKRLLEAIVERKPDFTDPIEKSAFISHYKESIDGLLSHMQSHKEYTIQNHIAGLIKANVERNLLQAKIFLDGKRRKNRMLVVEHLVAALVARTSNLDVKTMLCAARDLFEPTFFGDQSVDPPSSSSDSTFNFIDEIDEDQPMIAFDTEENQRALLDVLRPSLNRPRGPYDSIKKKSDVPLLLFDHRSLLVKLTAYLVQQRFACEEKLNLCRLVAQLCHDAALTRCCLQLLIRLTFDDAMRIGKSNEDSLLSLAAREFLECRPFITAHLFAETSALTYERTLTEYADANVRFIAQFWQELKLKEVPKEVDLHQMSAENLREFIGISKTPLASTQLIHTWIRQFAPIFAYSRDCKSRHYY</sequence>
<comment type="pathway">
    <text evidence="2 10">Protein modification; protein ubiquitination.</text>
</comment>
<dbReference type="GO" id="GO:0008270">
    <property type="term" value="F:zinc ion binding"/>
    <property type="evidence" value="ECO:0007669"/>
    <property type="project" value="UniProtKB-UniRule"/>
</dbReference>
<feature type="region of interest" description="Disordered" evidence="11">
    <location>
        <begin position="363"/>
        <end position="416"/>
    </location>
</feature>
<feature type="region of interest" description="Disordered" evidence="11">
    <location>
        <begin position="315"/>
        <end position="351"/>
    </location>
</feature>
<dbReference type="Pfam" id="PF15630">
    <property type="entry name" value="CENP-S"/>
    <property type="match status" value="1"/>
</dbReference>
<keyword evidence="5 10" id="KW-0863">Zinc-finger</keyword>
<name>A0AAF3F4A1_9BILA</name>
<dbReference type="Proteomes" id="UP000887575">
    <property type="component" value="Unassembled WGS sequence"/>
</dbReference>
<dbReference type="GO" id="GO:0000151">
    <property type="term" value="C:ubiquitin ligase complex"/>
    <property type="evidence" value="ECO:0007669"/>
    <property type="project" value="TreeGrafter"/>
</dbReference>
<dbReference type="InterPro" id="IPR055194">
    <property type="entry name" value="UBR1-like_WH"/>
</dbReference>
<evidence type="ECO:0000256" key="1">
    <source>
        <dbReference type="ARBA" id="ARBA00000900"/>
    </source>
</evidence>